<dbReference type="PANTHER" id="PTHR11358:SF26">
    <property type="entry name" value="GUANIDINO ACID HYDROLASE, MITOCHONDRIAL"/>
    <property type="match status" value="1"/>
</dbReference>
<organism evidence="5 6">
    <name type="scientific">Methanobacterium bryantii</name>
    <dbReference type="NCBI Taxonomy" id="2161"/>
    <lineage>
        <taxon>Archaea</taxon>
        <taxon>Methanobacteriati</taxon>
        <taxon>Methanobacteriota</taxon>
        <taxon>Methanomada group</taxon>
        <taxon>Methanobacteria</taxon>
        <taxon>Methanobacteriales</taxon>
        <taxon>Methanobacteriaceae</taxon>
        <taxon>Methanobacterium</taxon>
    </lineage>
</organism>
<evidence type="ECO:0008006" key="7">
    <source>
        <dbReference type="Google" id="ProtNLM"/>
    </source>
</evidence>
<keyword evidence="6" id="KW-1185">Reference proteome</keyword>
<keyword evidence="3" id="KW-0378">Hydrolase</keyword>
<evidence type="ECO:0000256" key="1">
    <source>
        <dbReference type="ARBA" id="ARBA00009227"/>
    </source>
</evidence>
<comment type="cofactor">
    <cofactor evidence="4">
        <name>Mn(2+)</name>
        <dbReference type="ChEBI" id="CHEBI:29035"/>
    </cofactor>
    <text evidence="4">Binds 2 manganese ions per subunit.</text>
</comment>
<gene>
    <name evidence="5" type="ORF">ASJ80_07020</name>
</gene>
<dbReference type="InterPro" id="IPR006035">
    <property type="entry name" value="Ureohydrolase"/>
</dbReference>
<reference evidence="5 6" key="1">
    <citation type="journal article" date="2017" name="BMC Genomics">
        <title>Genomic analysis of methanogenic archaea reveals a shift towards energy conservation.</title>
        <authorList>
            <person name="Gilmore S.P."/>
            <person name="Henske J.K."/>
            <person name="Sexton J.A."/>
            <person name="Solomon K.V."/>
            <person name="Seppala S."/>
            <person name="Yoo J.I."/>
            <person name="Huyett L.M."/>
            <person name="Pressman A."/>
            <person name="Cogan J.Z."/>
            <person name="Kivenson V."/>
            <person name="Peng X."/>
            <person name="Tan Y."/>
            <person name="Valentine D.L."/>
            <person name="O'Malley M.A."/>
        </authorList>
    </citation>
    <scope>NUCLEOTIDE SEQUENCE [LARGE SCALE GENOMIC DNA]</scope>
    <source>
        <strain evidence="5 6">M.o.H.</strain>
    </source>
</reference>
<comment type="similarity">
    <text evidence="1">Belongs to the arginase family. Agmatinase subfamily.</text>
</comment>
<dbReference type="RefSeq" id="WP_069584532.1">
    <property type="nucleotide sequence ID" value="NZ_LMVM01000040.1"/>
</dbReference>
<keyword evidence="4" id="KW-0464">Manganese</keyword>
<feature type="binding site" evidence="4">
    <location>
        <position position="129"/>
    </location>
    <ligand>
        <name>Mn(2+)</name>
        <dbReference type="ChEBI" id="CHEBI:29035"/>
        <label>1</label>
    </ligand>
</feature>
<sequence>MNPKEIENKFPYSGIPTFYKLQHTTNLKNVDVALIGIPFDQGTTNRSGTRFGPRAVRIASQNYGIYMHSDEGAYDLEQKKHILHDVTLIDYGDVPILPTSTATNMKMIYDTFKKVIESNVFPVGFGGDHSITFPILEAFDVDFDIVHFDTHLDFTDNVSNVKFSHASPIKRASGLKTVNNITQIGIRGFTDRKANYDEAKKYNSKIITASDVFKNGIQWTLGKIPETENIYVTLDIDALDISAVPGTGTPEPGGLNYLQMREILQNLPVKGNIIGFDVVEVNPLYDAGNITSQVASRLALDLLGSIYSK</sequence>
<proteinExistence type="inferred from homology"/>
<dbReference type="PANTHER" id="PTHR11358">
    <property type="entry name" value="ARGINASE/AGMATINASE"/>
    <property type="match status" value="1"/>
</dbReference>
<dbReference type="Gene3D" id="3.40.800.10">
    <property type="entry name" value="Ureohydrolase domain"/>
    <property type="match status" value="1"/>
</dbReference>
<evidence type="ECO:0000313" key="5">
    <source>
        <dbReference type="EMBL" id="PAV03019.1"/>
    </source>
</evidence>
<name>A0A2A2H0W8_METBR</name>
<dbReference type="SUPFAM" id="SSF52768">
    <property type="entry name" value="Arginase/deacetylase"/>
    <property type="match status" value="1"/>
</dbReference>
<dbReference type="PROSITE" id="PS51409">
    <property type="entry name" value="ARGINASE_2"/>
    <property type="match status" value="1"/>
</dbReference>
<comment type="caution">
    <text evidence="5">The sequence shown here is derived from an EMBL/GenBank/DDBJ whole genome shotgun (WGS) entry which is preliminary data.</text>
</comment>
<dbReference type="EMBL" id="LMVM01000040">
    <property type="protein sequence ID" value="PAV03019.1"/>
    <property type="molecule type" value="Genomic_DNA"/>
</dbReference>
<feature type="binding site" evidence="4">
    <location>
        <position position="153"/>
    </location>
    <ligand>
        <name>Mn(2+)</name>
        <dbReference type="ChEBI" id="CHEBI:29035"/>
        <label>1</label>
    </ligand>
</feature>
<dbReference type="InterPro" id="IPR005925">
    <property type="entry name" value="Agmatinase-rel"/>
</dbReference>
<feature type="binding site" evidence="4">
    <location>
        <position position="235"/>
    </location>
    <ligand>
        <name>Mn(2+)</name>
        <dbReference type="ChEBI" id="CHEBI:29035"/>
        <label>1</label>
    </ligand>
</feature>
<dbReference type="InterPro" id="IPR023696">
    <property type="entry name" value="Ureohydrolase_dom_sf"/>
</dbReference>
<accession>A0A2A2H0W8</accession>
<dbReference type="NCBIfam" id="TIGR01230">
    <property type="entry name" value="agmatinase"/>
    <property type="match status" value="1"/>
</dbReference>
<evidence type="ECO:0000256" key="2">
    <source>
        <dbReference type="ARBA" id="ARBA00022723"/>
    </source>
</evidence>
<keyword evidence="2 4" id="KW-0479">Metal-binding</keyword>
<dbReference type="GO" id="GO:0046872">
    <property type="term" value="F:metal ion binding"/>
    <property type="evidence" value="ECO:0007669"/>
    <property type="project" value="UniProtKB-KW"/>
</dbReference>
<evidence type="ECO:0000256" key="3">
    <source>
        <dbReference type="ARBA" id="ARBA00022801"/>
    </source>
</evidence>
<dbReference type="Pfam" id="PF00491">
    <property type="entry name" value="Arginase"/>
    <property type="match status" value="1"/>
</dbReference>
<dbReference type="AlphaFoldDB" id="A0A2A2H0W8"/>
<evidence type="ECO:0000313" key="6">
    <source>
        <dbReference type="Proteomes" id="UP000217784"/>
    </source>
</evidence>
<dbReference type="OrthoDB" id="7186at2157"/>
<feature type="binding site" evidence="4">
    <location>
        <position position="151"/>
    </location>
    <ligand>
        <name>Mn(2+)</name>
        <dbReference type="ChEBI" id="CHEBI:29035"/>
        <label>1</label>
    </ligand>
</feature>
<evidence type="ECO:0000256" key="4">
    <source>
        <dbReference type="PIRSR" id="PIRSR036979-1"/>
    </source>
</evidence>
<dbReference type="GO" id="GO:0033389">
    <property type="term" value="P:putrescine biosynthetic process from arginine, via agmatine"/>
    <property type="evidence" value="ECO:0007669"/>
    <property type="project" value="TreeGrafter"/>
</dbReference>
<feature type="binding site" evidence="4">
    <location>
        <position position="237"/>
    </location>
    <ligand>
        <name>Mn(2+)</name>
        <dbReference type="ChEBI" id="CHEBI:29035"/>
        <label>1</label>
    </ligand>
</feature>
<feature type="binding site" evidence="4">
    <location>
        <position position="149"/>
    </location>
    <ligand>
        <name>Mn(2+)</name>
        <dbReference type="ChEBI" id="CHEBI:29035"/>
        <label>1</label>
    </ligand>
</feature>
<protein>
    <recommendedName>
        <fullName evidence="7">Agmatinase</fullName>
    </recommendedName>
</protein>
<dbReference type="GO" id="GO:0008783">
    <property type="term" value="F:agmatinase activity"/>
    <property type="evidence" value="ECO:0007669"/>
    <property type="project" value="TreeGrafter"/>
</dbReference>
<dbReference type="PIRSF" id="PIRSF036979">
    <property type="entry name" value="Arginase"/>
    <property type="match status" value="1"/>
</dbReference>
<dbReference type="Proteomes" id="UP000217784">
    <property type="component" value="Unassembled WGS sequence"/>
</dbReference>